<sequence>MDTKKISFINIMEVGLVRKKILGYLPNFKDIYCIASTCWELNQFITNEKITRNILYDYCQFNIKLVKINDKREFINVQEDSKFEGYVFENLDVLFAFKTKESEQYRRKRFICNDTVEIAFLTEEREDFRQKYVPFIKKLAQKYKINFEERKDLTILKLHDKNYNNSSIRLLHVLPYLYHENINTIIIPINYFSTFINKYNGLLNNLFNGFPKLYKLEFHISFCYIKIRNLIFNKDAIGEILRQLSKKNNATVHFKYFDDFDDISLVIKCFLLFLEFAMKYGIKITIDDETLRVLKFHNIPNILKRYNYSIEQHVTTCMDVIGSLHSDLHNCFKKMRYYENLEKVCLIFNYSLYDCSLEENFKAFRYIQSLNNLKKVVGLELTFVKHNTGISEDEIKIFHKNFKYLIRLLPSSVKRLYLYGIPKLTYDITKTIERYMPNIEVLSLYNISFEESDCLSVFKKLQAVAIRSDIPVKIPDSVKLFAVYTRESAEKDINQKLTNEYSKKFSKRLIVRNVKNIFFNDINDFRLYRHLIQIESILKHKNYFKLT</sequence>
<evidence type="ECO:0000313" key="1">
    <source>
        <dbReference type="Proteomes" id="UP000046392"/>
    </source>
</evidence>
<dbReference type="Proteomes" id="UP000046392">
    <property type="component" value="Unplaced"/>
</dbReference>
<accession>A0A0N5BVA6</accession>
<reference evidence="2" key="1">
    <citation type="submission" date="2017-02" db="UniProtKB">
        <authorList>
            <consortium name="WormBaseParasite"/>
        </authorList>
    </citation>
    <scope>IDENTIFICATION</scope>
</reference>
<proteinExistence type="predicted"/>
<evidence type="ECO:0000313" key="2">
    <source>
        <dbReference type="WBParaSite" id="SPAL_0000977100.1"/>
    </source>
</evidence>
<protein>
    <submittedName>
        <fullName evidence="2">F-box domain-containing protein</fullName>
    </submittedName>
</protein>
<keyword evidence="1" id="KW-1185">Reference proteome</keyword>
<organism evidence="1 2">
    <name type="scientific">Strongyloides papillosus</name>
    <name type="common">Intestinal threadworm</name>
    <dbReference type="NCBI Taxonomy" id="174720"/>
    <lineage>
        <taxon>Eukaryota</taxon>
        <taxon>Metazoa</taxon>
        <taxon>Ecdysozoa</taxon>
        <taxon>Nematoda</taxon>
        <taxon>Chromadorea</taxon>
        <taxon>Rhabditida</taxon>
        <taxon>Tylenchina</taxon>
        <taxon>Panagrolaimomorpha</taxon>
        <taxon>Strongyloidoidea</taxon>
        <taxon>Strongyloididae</taxon>
        <taxon>Strongyloides</taxon>
    </lineage>
</organism>
<dbReference type="AlphaFoldDB" id="A0A0N5BVA6"/>
<dbReference type="WBParaSite" id="SPAL_0000977100.1">
    <property type="protein sequence ID" value="SPAL_0000977100.1"/>
    <property type="gene ID" value="SPAL_0000977100"/>
</dbReference>
<name>A0A0N5BVA6_STREA</name>